<feature type="region of interest" description="Disordered" evidence="1">
    <location>
        <begin position="1"/>
        <end position="96"/>
    </location>
</feature>
<dbReference type="KEGG" id="ppg:PputGB1_3081"/>
<evidence type="ECO:0000256" key="1">
    <source>
        <dbReference type="SAM" id="MobiDB-lite"/>
    </source>
</evidence>
<accession>B0KGH2</accession>
<dbReference type="Proteomes" id="UP000002157">
    <property type="component" value="Chromosome"/>
</dbReference>
<feature type="compositionally biased region" description="Basic and acidic residues" evidence="1">
    <location>
        <begin position="43"/>
        <end position="55"/>
    </location>
</feature>
<dbReference type="RefSeq" id="WP_012272703.1">
    <property type="nucleotide sequence ID" value="NC_010322.1"/>
</dbReference>
<protein>
    <submittedName>
        <fullName evidence="2">Uncharacterized protein</fullName>
    </submittedName>
</protein>
<dbReference type="AlphaFoldDB" id="B0KGH2"/>
<reference evidence="2 3" key="1">
    <citation type="submission" date="2008-01" db="EMBL/GenBank/DDBJ databases">
        <title>Complete sequence of Pseudomonas putida GB-1.</title>
        <authorList>
            <consortium name="US DOE Joint Genome Institute"/>
            <person name="Copeland A."/>
            <person name="Lucas S."/>
            <person name="Lapidus A."/>
            <person name="Barry K."/>
            <person name="Glavina del Rio T."/>
            <person name="Dalin E."/>
            <person name="Tice H."/>
            <person name="Pitluck S."/>
            <person name="Bruce D."/>
            <person name="Goodwin L."/>
            <person name="Chertkov O."/>
            <person name="Brettin T."/>
            <person name="Detter J.C."/>
            <person name="Han C."/>
            <person name="Kuske C.R."/>
            <person name="Schmutz J."/>
            <person name="Larimer F."/>
            <person name="Land M."/>
            <person name="Hauser L."/>
            <person name="Kyrpides N."/>
            <person name="Kim E."/>
            <person name="McCarthy J.K."/>
            <person name="Richardson P."/>
        </authorList>
    </citation>
    <scope>NUCLEOTIDE SEQUENCE [LARGE SCALE GENOMIC DNA]</scope>
    <source>
        <strain evidence="2 3">GB-1</strain>
    </source>
</reference>
<sequence length="96" mass="9861">MANNQDKGGNQGNTNTGAGNNTAGAGQQAGQGSGGGSQTGQKPGDKMNREGDRASDTGSKGGSPEHRGTDKQNVTDKDRMGGQQSQTDKPQWDKDR</sequence>
<feature type="compositionally biased region" description="Basic and acidic residues" evidence="1">
    <location>
        <begin position="63"/>
        <end position="80"/>
    </location>
</feature>
<name>B0KGH2_PSEPG</name>
<proteinExistence type="predicted"/>
<evidence type="ECO:0000313" key="2">
    <source>
        <dbReference type="EMBL" id="ABY98973.1"/>
    </source>
</evidence>
<organism evidence="2 3">
    <name type="scientific">Pseudomonas putida (strain GB-1)</name>
    <dbReference type="NCBI Taxonomy" id="76869"/>
    <lineage>
        <taxon>Bacteria</taxon>
        <taxon>Pseudomonadati</taxon>
        <taxon>Pseudomonadota</taxon>
        <taxon>Gammaproteobacteria</taxon>
        <taxon>Pseudomonadales</taxon>
        <taxon>Pseudomonadaceae</taxon>
        <taxon>Pseudomonas</taxon>
    </lineage>
</organism>
<feature type="compositionally biased region" description="Gly residues" evidence="1">
    <location>
        <begin position="27"/>
        <end position="38"/>
    </location>
</feature>
<feature type="compositionally biased region" description="Low complexity" evidence="1">
    <location>
        <begin position="12"/>
        <end position="26"/>
    </location>
</feature>
<gene>
    <name evidence="2" type="ordered locus">PputGB1_3081</name>
</gene>
<dbReference type="EMBL" id="CP000926">
    <property type="protein sequence ID" value="ABY98973.1"/>
    <property type="molecule type" value="Genomic_DNA"/>
</dbReference>
<dbReference type="HOGENOM" id="CLU_180048_0_0_6"/>
<evidence type="ECO:0000313" key="3">
    <source>
        <dbReference type="Proteomes" id="UP000002157"/>
    </source>
</evidence>